<comment type="subcellular location">
    <subcellularLocation>
        <location evidence="1">Nucleus</location>
    </subcellularLocation>
</comment>
<keyword evidence="8" id="KW-1185">Reference proteome</keyword>
<organism evidence="8 9">
    <name type="scientific">Coffea arabica</name>
    <name type="common">Arabian coffee</name>
    <dbReference type="NCBI Taxonomy" id="13443"/>
    <lineage>
        <taxon>Eukaryota</taxon>
        <taxon>Viridiplantae</taxon>
        <taxon>Streptophyta</taxon>
        <taxon>Embryophyta</taxon>
        <taxon>Tracheophyta</taxon>
        <taxon>Spermatophyta</taxon>
        <taxon>Magnoliopsida</taxon>
        <taxon>eudicotyledons</taxon>
        <taxon>Gunneridae</taxon>
        <taxon>Pentapetalae</taxon>
        <taxon>asterids</taxon>
        <taxon>lamiids</taxon>
        <taxon>Gentianales</taxon>
        <taxon>Rubiaceae</taxon>
        <taxon>Ixoroideae</taxon>
        <taxon>Gardenieae complex</taxon>
        <taxon>Bertiereae - Coffeeae clade</taxon>
        <taxon>Coffeeae</taxon>
        <taxon>Coffea</taxon>
    </lineage>
</organism>
<dbReference type="AlphaFoldDB" id="A0A6P6WXL9"/>
<evidence type="ECO:0000313" key="8">
    <source>
        <dbReference type="Proteomes" id="UP001652660"/>
    </source>
</evidence>
<feature type="region of interest" description="Disordered" evidence="6">
    <location>
        <begin position="50"/>
        <end position="69"/>
    </location>
</feature>
<dbReference type="Gene3D" id="2.20.25.80">
    <property type="entry name" value="WRKY domain"/>
    <property type="match status" value="1"/>
</dbReference>
<accession>A0A6P6WXL9</accession>
<evidence type="ECO:0000313" key="9">
    <source>
        <dbReference type="RefSeq" id="XP_027120199.1"/>
    </source>
</evidence>
<feature type="compositionally biased region" description="Pro residues" evidence="6">
    <location>
        <begin position="120"/>
        <end position="129"/>
    </location>
</feature>
<dbReference type="GO" id="GO:0005634">
    <property type="term" value="C:nucleus"/>
    <property type="evidence" value="ECO:0007669"/>
    <property type="project" value="UniProtKB-SubCell"/>
</dbReference>
<evidence type="ECO:0000259" key="7">
    <source>
        <dbReference type="PROSITE" id="PS50811"/>
    </source>
</evidence>
<dbReference type="PANTHER" id="PTHR31221">
    <property type="entry name" value="WRKY TRANSCRIPTION FACTOR PROTEIN 1-RELATED"/>
    <property type="match status" value="1"/>
</dbReference>
<dbReference type="Proteomes" id="UP001652660">
    <property type="component" value="Chromosome 3e"/>
</dbReference>
<feature type="compositionally biased region" description="Polar residues" evidence="6">
    <location>
        <begin position="130"/>
        <end position="139"/>
    </location>
</feature>
<dbReference type="PANTHER" id="PTHR31221:SF378">
    <property type="entry name" value="WRKY TRANSCRIPTION FACTOR 23-RELATED"/>
    <property type="match status" value="1"/>
</dbReference>
<reference evidence="9" key="2">
    <citation type="submission" date="2025-08" db="UniProtKB">
        <authorList>
            <consortium name="RefSeq"/>
        </authorList>
    </citation>
    <scope>IDENTIFICATION</scope>
    <source>
        <tissue evidence="9">Leaves</tissue>
    </source>
</reference>
<dbReference type="InterPro" id="IPR044810">
    <property type="entry name" value="WRKY_plant"/>
</dbReference>
<keyword evidence="2" id="KW-0805">Transcription regulation</keyword>
<evidence type="ECO:0000256" key="3">
    <source>
        <dbReference type="ARBA" id="ARBA00023125"/>
    </source>
</evidence>
<feature type="compositionally biased region" description="Low complexity" evidence="6">
    <location>
        <begin position="144"/>
        <end position="170"/>
    </location>
</feature>
<dbReference type="PROSITE" id="PS50811">
    <property type="entry name" value="WRKY"/>
    <property type="match status" value="1"/>
</dbReference>
<sequence>MEKDKRLEKNIKPENPMSNLTFSDQIPIPATLAAIPNIYDIPIGSAPMASSPPPSYGGGGGGAAHPHDHDMVKMESFGFIDMLTVPDYPCPSIYEMVFQQLPPMKFQSPPLSQPLLQPQSPLPPPPPPSNHINNNNAPPESSDVATTPATPNSPSVSTSSSDAQNDDQQQNKTPVEGEQEDRDQDKTKKQCCFSYNFFFNHQKVIFSPLPFSGISLKPKKKNQKGQKEPRFAFMTKSEVDHLDDGYRWRKYGQKAVKNSPFPRSYYRCTSPSCGVKKRVERSSGDPTTVVTTYEGTHMHPTPLTSRGSLGLVAESSASFICGPSGVGSSNGGGGAGEAVTIGAGFGGAGSGSGPGPSSFFPPPMSQYHHQQPQQFQQQQLQQLPFFRVPTAPASLNFNTHSSSFAHMIVQESSYCPPPPSSFVDNGLLEDIVPSEMLIKEPKKE</sequence>
<dbReference type="InterPro" id="IPR036576">
    <property type="entry name" value="WRKY_dom_sf"/>
</dbReference>
<keyword evidence="4" id="KW-0804">Transcription</keyword>
<name>A0A6P6WXL9_COFAR</name>
<feature type="domain" description="WRKY" evidence="7">
    <location>
        <begin position="237"/>
        <end position="302"/>
    </location>
</feature>
<dbReference type="GO" id="GO:0003700">
    <property type="term" value="F:DNA-binding transcription factor activity"/>
    <property type="evidence" value="ECO:0007669"/>
    <property type="project" value="InterPro"/>
</dbReference>
<proteinExistence type="predicted"/>
<dbReference type="OrthoDB" id="1915472at2759"/>
<feature type="compositionally biased region" description="Low complexity" evidence="6">
    <location>
        <begin position="108"/>
        <end position="119"/>
    </location>
</feature>
<dbReference type="GeneID" id="113737141"/>
<evidence type="ECO:0000256" key="5">
    <source>
        <dbReference type="ARBA" id="ARBA00023242"/>
    </source>
</evidence>
<feature type="region of interest" description="Disordered" evidence="6">
    <location>
        <begin position="276"/>
        <end position="302"/>
    </location>
</feature>
<gene>
    <name evidence="9" type="primary">LOC113737141</name>
</gene>
<dbReference type="SMART" id="SM00774">
    <property type="entry name" value="WRKY"/>
    <property type="match status" value="1"/>
</dbReference>
<evidence type="ECO:0000256" key="1">
    <source>
        <dbReference type="ARBA" id="ARBA00004123"/>
    </source>
</evidence>
<keyword evidence="3" id="KW-0238">DNA-binding</keyword>
<dbReference type="FunFam" id="2.20.25.80:FF:000003">
    <property type="entry name" value="WRKY transcription factor 57"/>
    <property type="match status" value="1"/>
</dbReference>
<dbReference type="RefSeq" id="XP_027120199.1">
    <property type="nucleotide sequence ID" value="XM_027264398.2"/>
</dbReference>
<protein>
    <submittedName>
        <fullName evidence="9">Uncharacterized protein isoform X1</fullName>
    </submittedName>
</protein>
<dbReference type="GO" id="GO:0043565">
    <property type="term" value="F:sequence-specific DNA binding"/>
    <property type="evidence" value="ECO:0007669"/>
    <property type="project" value="InterPro"/>
</dbReference>
<evidence type="ECO:0000256" key="4">
    <source>
        <dbReference type="ARBA" id="ARBA00023163"/>
    </source>
</evidence>
<dbReference type="InterPro" id="IPR003657">
    <property type="entry name" value="WRKY_dom"/>
</dbReference>
<keyword evidence="5" id="KW-0539">Nucleus</keyword>
<feature type="region of interest" description="Disordered" evidence="6">
    <location>
        <begin position="108"/>
        <end position="186"/>
    </location>
</feature>
<evidence type="ECO:0000256" key="2">
    <source>
        <dbReference type="ARBA" id="ARBA00023015"/>
    </source>
</evidence>
<evidence type="ECO:0000256" key="6">
    <source>
        <dbReference type="SAM" id="MobiDB-lite"/>
    </source>
</evidence>
<feature type="compositionally biased region" description="Polar residues" evidence="6">
    <location>
        <begin position="284"/>
        <end position="294"/>
    </location>
</feature>
<dbReference type="SUPFAM" id="SSF118290">
    <property type="entry name" value="WRKY DNA-binding domain"/>
    <property type="match status" value="1"/>
</dbReference>
<dbReference type="Pfam" id="PF03106">
    <property type="entry name" value="WRKY"/>
    <property type="match status" value="1"/>
</dbReference>
<reference evidence="8" key="1">
    <citation type="journal article" date="2025" name="Foods">
        <title>Unveiling the Microbial Signatures of Arabica Coffee Cherries: Insights into Ripeness Specific Diversity, Functional Traits, and Implications for Quality and Safety.</title>
        <authorList>
            <consortium name="RefSeq"/>
            <person name="Tenea G.N."/>
            <person name="Cifuentes V."/>
            <person name="Reyes P."/>
            <person name="Cevallos-Vallejos M."/>
        </authorList>
    </citation>
    <scope>NUCLEOTIDE SEQUENCE [LARGE SCALE GENOMIC DNA]</scope>
</reference>